<gene>
    <name evidence="2" type="ORF">RUM43_008562</name>
</gene>
<accession>A0AAN8P5Z9</accession>
<dbReference type="AlphaFoldDB" id="A0AAN8P5Z9"/>
<evidence type="ECO:0000313" key="3">
    <source>
        <dbReference type="Proteomes" id="UP001372834"/>
    </source>
</evidence>
<organism evidence="2 3">
    <name type="scientific">Polyplax serrata</name>
    <name type="common">Common mouse louse</name>
    <dbReference type="NCBI Taxonomy" id="468196"/>
    <lineage>
        <taxon>Eukaryota</taxon>
        <taxon>Metazoa</taxon>
        <taxon>Ecdysozoa</taxon>
        <taxon>Arthropoda</taxon>
        <taxon>Hexapoda</taxon>
        <taxon>Insecta</taxon>
        <taxon>Pterygota</taxon>
        <taxon>Neoptera</taxon>
        <taxon>Paraneoptera</taxon>
        <taxon>Psocodea</taxon>
        <taxon>Troctomorpha</taxon>
        <taxon>Phthiraptera</taxon>
        <taxon>Anoplura</taxon>
        <taxon>Polyplacidae</taxon>
        <taxon>Polyplax</taxon>
    </lineage>
</organism>
<dbReference type="EMBL" id="JAWJWE010000038">
    <property type="protein sequence ID" value="KAK6622719.1"/>
    <property type="molecule type" value="Genomic_DNA"/>
</dbReference>
<sequence>MLLSLNGTEEEEKAGEAAAAAPAPAASSQESKLTRKRKEQSVNSSVEIDTFWNIKNFAHPSAAVNSRQLESFQISQRLQI</sequence>
<protein>
    <submittedName>
        <fullName evidence="2">Uncharacterized protein</fullName>
    </submittedName>
</protein>
<comment type="caution">
    <text evidence="2">The sequence shown here is derived from an EMBL/GenBank/DDBJ whole genome shotgun (WGS) entry which is preliminary data.</text>
</comment>
<feature type="region of interest" description="Disordered" evidence="1">
    <location>
        <begin position="1"/>
        <end position="43"/>
    </location>
</feature>
<proteinExistence type="predicted"/>
<reference evidence="2 3" key="1">
    <citation type="submission" date="2023-10" db="EMBL/GenBank/DDBJ databases">
        <title>Genomes of two closely related lineages of the louse Polyplax serrata with different host specificities.</title>
        <authorList>
            <person name="Martinu J."/>
            <person name="Tarabai H."/>
            <person name="Stefka J."/>
            <person name="Hypsa V."/>
        </authorList>
    </citation>
    <scope>NUCLEOTIDE SEQUENCE [LARGE SCALE GENOMIC DNA]</scope>
    <source>
        <strain evidence="2">HR10_N</strain>
    </source>
</reference>
<evidence type="ECO:0000313" key="2">
    <source>
        <dbReference type="EMBL" id="KAK6622719.1"/>
    </source>
</evidence>
<feature type="compositionally biased region" description="Low complexity" evidence="1">
    <location>
        <begin position="16"/>
        <end position="26"/>
    </location>
</feature>
<name>A0AAN8P5Z9_POLSC</name>
<evidence type="ECO:0000256" key="1">
    <source>
        <dbReference type="SAM" id="MobiDB-lite"/>
    </source>
</evidence>
<dbReference type="Proteomes" id="UP001372834">
    <property type="component" value="Unassembled WGS sequence"/>
</dbReference>